<accession>A0A8H9M5Q9</accession>
<evidence type="ECO:0000313" key="2">
    <source>
        <dbReference type="Proteomes" id="UP000622604"/>
    </source>
</evidence>
<dbReference type="EMBL" id="BMZC01000019">
    <property type="protein sequence ID" value="GGZ81653.1"/>
    <property type="molecule type" value="Genomic_DNA"/>
</dbReference>
<organism evidence="1 2">
    <name type="scientific">Paraglaciecola chathamensis</name>
    <dbReference type="NCBI Taxonomy" id="368405"/>
    <lineage>
        <taxon>Bacteria</taxon>
        <taxon>Pseudomonadati</taxon>
        <taxon>Pseudomonadota</taxon>
        <taxon>Gammaproteobacteria</taxon>
        <taxon>Alteromonadales</taxon>
        <taxon>Alteromonadaceae</taxon>
        <taxon>Paraglaciecola</taxon>
    </lineage>
</organism>
<dbReference type="AlphaFoldDB" id="A0A8H9M5Q9"/>
<sequence>MLLIVAQCDYSREMLGGFDITTLDHMFMRIGISTFGHGYPVTFILHTGHTK</sequence>
<protein>
    <submittedName>
        <fullName evidence="1">Uncharacterized protein</fullName>
    </submittedName>
</protein>
<proteinExistence type="predicted"/>
<comment type="caution">
    <text evidence="1">The sequence shown here is derived from an EMBL/GenBank/DDBJ whole genome shotgun (WGS) entry which is preliminary data.</text>
</comment>
<name>A0A8H9M5Q9_9ALTE</name>
<reference evidence="1" key="2">
    <citation type="submission" date="2020-09" db="EMBL/GenBank/DDBJ databases">
        <authorList>
            <person name="Sun Q."/>
            <person name="Kim S."/>
        </authorList>
    </citation>
    <scope>NUCLEOTIDE SEQUENCE</scope>
    <source>
        <strain evidence="1">KCTC 32337</strain>
    </source>
</reference>
<reference evidence="1" key="1">
    <citation type="journal article" date="2014" name="Int. J. Syst. Evol. Microbiol.">
        <title>Complete genome sequence of Corynebacterium casei LMG S-19264T (=DSM 44701T), isolated from a smear-ripened cheese.</title>
        <authorList>
            <consortium name="US DOE Joint Genome Institute (JGI-PGF)"/>
            <person name="Walter F."/>
            <person name="Albersmeier A."/>
            <person name="Kalinowski J."/>
            <person name="Ruckert C."/>
        </authorList>
    </citation>
    <scope>NUCLEOTIDE SEQUENCE</scope>
    <source>
        <strain evidence="1">KCTC 32337</strain>
    </source>
</reference>
<gene>
    <name evidence="1" type="ORF">GCM10011274_44250</name>
</gene>
<evidence type="ECO:0000313" key="1">
    <source>
        <dbReference type="EMBL" id="GGZ81653.1"/>
    </source>
</evidence>
<dbReference type="Proteomes" id="UP000622604">
    <property type="component" value="Unassembled WGS sequence"/>
</dbReference>